<dbReference type="GO" id="GO:0015293">
    <property type="term" value="F:symporter activity"/>
    <property type="evidence" value="ECO:0007669"/>
    <property type="project" value="TreeGrafter"/>
</dbReference>
<proteinExistence type="inferred from homology"/>
<dbReference type="InterPro" id="IPR051163">
    <property type="entry name" value="Sodium:Solute_Symporter_SSF"/>
</dbReference>
<feature type="transmembrane region" description="Helical" evidence="13">
    <location>
        <begin position="425"/>
        <end position="444"/>
    </location>
</feature>
<dbReference type="Proteomes" id="UP000013909">
    <property type="component" value="Unassembled WGS sequence"/>
</dbReference>
<keyword evidence="5 13" id="KW-0812">Transmembrane</keyword>
<comment type="similarity">
    <text evidence="2">Belongs to the sodium:solute symporter (SSF) (TC 2.A.21) family.</text>
</comment>
<feature type="transmembrane region" description="Helical" evidence="13">
    <location>
        <begin position="580"/>
        <end position="599"/>
    </location>
</feature>
<dbReference type="GO" id="GO:0015075">
    <property type="term" value="F:monoatomic ion transmembrane transporter activity"/>
    <property type="evidence" value="ECO:0007669"/>
    <property type="project" value="UniProtKB-ARBA"/>
</dbReference>
<dbReference type="EMBL" id="AQHR01000107">
    <property type="protein sequence ID" value="EON75404.1"/>
    <property type="molecule type" value="Genomic_DNA"/>
</dbReference>
<evidence type="ECO:0000256" key="4">
    <source>
        <dbReference type="ARBA" id="ARBA00022475"/>
    </source>
</evidence>
<dbReference type="GO" id="GO:0098660">
    <property type="term" value="P:inorganic ion transmembrane transport"/>
    <property type="evidence" value="ECO:0007669"/>
    <property type="project" value="UniProtKB-ARBA"/>
</dbReference>
<accession>R7ZN04</accession>
<feature type="transmembrane region" description="Helical" evidence="13">
    <location>
        <begin position="395"/>
        <end position="419"/>
    </location>
</feature>
<keyword evidence="8" id="KW-0406">Ion transport</keyword>
<organism evidence="14 15">
    <name type="scientific">Lunatimonas lonarensis</name>
    <dbReference type="NCBI Taxonomy" id="1232681"/>
    <lineage>
        <taxon>Bacteria</taxon>
        <taxon>Pseudomonadati</taxon>
        <taxon>Bacteroidota</taxon>
        <taxon>Cytophagia</taxon>
        <taxon>Cytophagales</taxon>
        <taxon>Cyclobacteriaceae</taxon>
    </lineage>
</organism>
<comment type="catalytic activity">
    <reaction evidence="12">
        <text>iodide(out) + 2 Na(+)(out) = iodide(in) + 2 Na(+)(in)</text>
        <dbReference type="Rhea" id="RHEA:71207"/>
        <dbReference type="ChEBI" id="CHEBI:16382"/>
        <dbReference type="ChEBI" id="CHEBI:29101"/>
    </reaction>
</comment>
<dbReference type="PATRIC" id="fig|1288963.3.peg.4104"/>
<evidence type="ECO:0000256" key="3">
    <source>
        <dbReference type="ARBA" id="ARBA00022448"/>
    </source>
</evidence>
<feature type="transmembrane region" description="Helical" evidence="13">
    <location>
        <begin position="470"/>
        <end position="494"/>
    </location>
</feature>
<dbReference type="Pfam" id="PF00474">
    <property type="entry name" value="SSF"/>
    <property type="match status" value="1"/>
</dbReference>
<dbReference type="Pfam" id="PF24996">
    <property type="entry name" value="NANM"/>
    <property type="match status" value="1"/>
</dbReference>
<feature type="transmembrane region" description="Helical" evidence="13">
    <location>
        <begin position="803"/>
        <end position="824"/>
    </location>
</feature>
<dbReference type="SUPFAM" id="SSF117281">
    <property type="entry name" value="Kelch motif"/>
    <property type="match status" value="1"/>
</dbReference>
<dbReference type="InterPro" id="IPR018212">
    <property type="entry name" value="Na/solute_symporter_CS"/>
</dbReference>
<keyword evidence="10" id="KW-0325">Glycoprotein</keyword>
<sequence length="846" mass="92446">MLLVLVFSNPFLGFSQELHWQVLPSLPDGEGFAGMYAGVSNGVLLAAGGANFPKGRPWEGGQKVWYDRIFYLASPGNSWVETDQKLPAPLGYGLSVSFDDYVLLVGGSHAAGHTDAVYGLVFEGGAVRVDEAFPSLPYPLANMAGALLDGVLMLVGGQVKPDGLADSRFLYLDLNLPRERLQWREGPIFPGSSRIQAVAGVVDKSFFILSGFHLTEKGEGWDRHLLRDAYRFSFVDQVGEGVWEKLPDLPRGVAAAPSPAFSIGRSHLLIAGGIDTDERAALGAIDHPGFSEQLLAFHVPSQQWVDMGSLPAGGSRVTAPSVLWEKQWVVPSGERFPGVRSPSVSGLAQRPVFGWLNWTSLGVYLGLMLAIGFYFSKQEKTTENYFLAGRKIPWWAAGLSIYGTQLSAITFMAIPVVVFASDWRLIMGACMILLIVPIVVRFYLPFFRRVNILTAYQYLERRFDRNVRSLGSITFILMQLARMGVVLYLPAIAISSVTGMPILLCVGIMGVFSTLYTVLGGMEAVIWTDVIQVLVLLGGAVAALVIAIWQIDGGLPKVWQIGIAEGKFRVLEWGWDYRELVFWVAIIGFFFLNVISYTSDQVVIQRYLTVRTEKEAAKSLWTNGLISVPGIFVFLGLGTVLYVLYQTNPHKIGSSNPEELLPYYIVSEMPAGVAGMVIAGIFAASMSSLDSSMNSISTAYISDLHRFIRPGWEDRRNLRLAKWLTVWIGFFGTLSAVWIALANVGFIFDLFQKLLGMIGGALAGVFILGIFTRRANAKGAVVGILGGSTVTFLASRFTETNGYLFGAIGVVSCVLLGYLASLFFPAEPTKAEGNTYNSLIGRKRVI</sequence>
<evidence type="ECO:0000256" key="13">
    <source>
        <dbReference type="SAM" id="Phobius"/>
    </source>
</evidence>
<evidence type="ECO:0000256" key="8">
    <source>
        <dbReference type="ARBA" id="ARBA00023065"/>
    </source>
</evidence>
<dbReference type="PANTHER" id="PTHR42985:SF40">
    <property type="entry name" value="LD47995P-RELATED"/>
    <property type="match status" value="1"/>
</dbReference>
<dbReference type="GO" id="GO:0006814">
    <property type="term" value="P:sodium ion transport"/>
    <property type="evidence" value="ECO:0007669"/>
    <property type="project" value="UniProtKB-KW"/>
</dbReference>
<dbReference type="GO" id="GO:0005886">
    <property type="term" value="C:plasma membrane"/>
    <property type="evidence" value="ECO:0007669"/>
    <property type="project" value="UniProtKB-SubCell"/>
</dbReference>
<keyword evidence="6 13" id="KW-1133">Transmembrane helix</keyword>
<name>R7ZN04_9BACT</name>
<comment type="caution">
    <text evidence="14">The sequence shown here is derived from an EMBL/GenBank/DDBJ whole genome shotgun (WGS) entry which is preliminary data.</text>
</comment>
<feature type="transmembrane region" description="Helical" evidence="13">
    <location>
        <begin position="355"/>
        <end position="375"/>
    </location>
</feature>
<dbReference type="PROSITE" id="PS00456">
    <property type="entry name" value="NA_SOLUT_SYMP_1"/>
    <property type="match status" value="1"/>
</dbReference>
<dbReference type="InterPro" id="IPR015915">
    <property type="entry name" value="Kelch-typ_b-propeller"/>
</dbReference>
<dbReference type="NCBIfam" id="TIGR00813">
    <property type="entry name" value="sss"/>
    <property type="match status" value="1"/>
</dbReference>
<dbReference type="Gene3D" id="2.120.10.80">
    <property type="entry name" value="Kelch-type beta propeller"/>
    <property type="match status" value="1"/>
</dbReference>
<keyword evidence="3" id="KW-0813">Transport</keyword>
<evidence type="ECO:0000256" key="2">
    <source>
        <dbReference type="ARBA" id="ARBA00006434"/>
    </source>
</evidence>
<feature type="transmembrane region" description="Helical" evidence="13">
    <location>
        <begin position="724"/>
        <end position="748"/>
    </location>
</feature>
<feature type="transmembrane region" description="Helical" evidence="13">
    <location>
        <begin position="500"/>
        <end position="519"/>
    </location>
</feature>
<comment type="subcellular location">
    <subcellularLocation>
        <location evidence="1">Cell membrane</location>
        <topology evidence="1">Multi-pass membrane protein</topology>
    </subcellularLocation>
</comment>
<feature type="transmembrane region" description="Helical" evidence="13">
    <location>
        <begin position="754"/>
        <end position="772"/>
    </location>
</feature>
<keyword evidence="4" id="KW-1003">Cell membrane</keyword>
<dbReference type="CDD" id="cd11495">
    <property type="entry name" value="SLC5sbd_NIS-like_u3"/>
    <property type="match status" value="1"/>
</dbReference>
<dbReference type="InterPro" id="IPR056734">
    <property type="entry name" value="NANM"/>
</dbReference>
<protein>
    <submittedName>
        <fullName evidence="14">Putative sialic acid transporter</fullName>
    </submittedName>
</protein>
<evidence type="ECO:0000256" key="9">
    <source>
        <dbReference type="ARBA" id="ARBA00023136"/>
    </source>
</evidence>
<dbReference type="InterPro" id="IPR038377">
    <property type="entry name" value="Na/Glc_symporter_sf"/>
</dbReference>
<evidence type="ECO:0000256" key="6">
    <source>
        <dbReference type="ARBA" id="ARBA00022989"/>
    </source>
</evidence>
<feature type="transmembrane region" description="Helical" evidence="13">
    <location>
        <begin position="663"/>
        <end position="684"/>
    </location>
</feature>
<dbReference type="AlphaFoldDB" id="R7ZN04"/>
<evidence type="ECO:0000313" key="15">
    <source>
        <dbReference type="Proteomes" id="UP000013909"/>
    </source>
</evidence>
<evidence type="ECO:0000256" key="12">
    <source>
        <dbReference type="ARBA" id="ARBA00036099"/>
    </source>
</evidence>
<dbReference type="Gene3D" id="1.20.1730.10">
    <property type="entry name" value="Sodium/glucose cotransporter"/>
    <property type="match status" value="1"/>
</dbReference>
<evidence type="ECO:0000313" key="14">
    <source>
        <dbReference type="EMBL" id="EON75404.1"/>
    </source>
</evidence>
<gene>
    <name evidence="14" type="ORF">ADIS_4108</name>
</gene>
<evidence type="ECO:0000256" key="11">
    <source>
        <dbReference type="ARBA" id="ARBA00023201"/>
    </source>
</evidence>
<feature type="transmembrane region" description="Helical" evidence="13">
    <location>
        <begin position="620"/>
        <end position="643"/>
    </location>
</feature>
<dbReference type="PANTHER" id="PTHR42985">
    <property type="entry name" value="SODIUM-COUPLED MONOCARBOXYLATE TRANSPORTER"/>
    <property type="match status" value="1"/>
</dbReference>
<reference evidence="14 15" key="1">
    <citation type="submission" date="2013-02" db="EMBL/GenBank/DDBJ databases">
        <title>A novel strain isolated from Lonar lake, Maharashtra, India.</title>
        <authorList>
            <person name="Singh A."/>
        </authorList>
    </citation>
    <scope>NUCLEOTIDE SEQUENCE [LARGE SCALE GENOMIC DNA]</scope>
    <source>
        <strain evidence="14 15">AK24</strain>
    </source>
</reference>
<evidence type="ECO:0000256" key="7">
    <source>
        <dbReference type="ARBA" id="ARBA00023053"/>
    </source>
</evidence>
<feature type="transmembrane region" description="Helical" evidence="13">
    <location>
        <begin position="531"/>
        <end position="551"/>
    </location>
</feature>
<evidence type="ECO:0000256" key="10">
    <source>
        <dbReference type="ARBA" id="ARBA00023180"/>
    </source>
</evidence>
<evidence type="ECO:0000256" key="5">
    <source>
        <dbReference type="ARBA" id="ARBA00022692"/>
    </source>
</evidence>
<evidence type="ECO:0000256" key="1">
    <source>
        <dbReference type="ARBA" id="ARBA00004651"/>
    </source>
</evidence>
<dbReference type="STRING" id="1232681.ADIS_4108"/>
<dbReference type="InterPro" id="IPR001734">
    <property type="entry name" value="Na/solute_symporter"/>
</dbReference>
<feature type="transmembrane region" description="Helical" evidence="13">
    <location>
        <begin position="779"/>
        <end position="797"/>
    </location>
</feature>
<keyword evidence="7" id="KW-0915">Sodium</keyword>
<dbReference type="PROSITE" id="PS50283">
    <property type="entry name" value="NA_SOLUT_SYMP_3"/>
    <property type="match status" value="1"/>
</dbReference>
<keyword evidence="9 13" id="KW-0472">Membrane</keyword>
<keyword evidence="11" id="KW-0739">Sodium transport</keyword>
<keyword evidence="15" id="KW-1185">Reference proteome</keyword>